<keyword evidence="3" id="KW-1185">Reference proteome</keyword>
<dbReference type="SUPFAM" id="SSF55729">
    <property type="entry name" value="Acyl-CoA N-acyltransferases (Nat)"/>
    <property type="match status" value="1"/>
</dbReference>
<dbReference type="PROSITE" id="PS51186">
    <property type="entry name" value="GNAT"/>
    <property type="match status" value="1"/>
</dbReference>
<dbReference type="Proteomes" id="UP000631535">
    <property type="component" value="Unassembled WGS sequence"/>
</dbReference>
<dbReference type="CDD" id="cd04301">
    <property type="entry name" value="NAT_SF"/>
    <property type="match status" value="1"/>
</dbReference>
<evidence type="ECO:0000259" key="1">
    <source>
        <dbReference type="PROSITE" id="PS51186"/>
    </source>
</evidence>
<dbReference type="InterPro" id="IPR000182">
    <property type="entry name" value="GNAT_dom"/>
</dbReference>
<dbReference type="EMBL" id="BMMP01000015">
    <property type="protein sequence ID" value="GGO54560.1"/>
    <property type="molecule type" value="Genomic_DNA"/>
</dbReference>
<comment type="caution">
    <text evidence="2">The sequence shown here is derived from an EMBL/GenBank/DDBJ whole genome shotgun (WGS) entry which is preliminary data.</text>
</comment>
<protein>
    <recommendedName>
        <fullName evidence="1">N-acetyltransferase domain-containing protein</fullName>
    </recommendedName>
</protein>
<organism evidence="2 3">
    <name type="scientific">Streptomyces daqingensis</name>
    <dbReference type="NCBI Taxonomy" id="1472640"/>
    <lineage>
        <taxon>Bacteria</taxon>
        <taxon>Bacillati</taxon>
        <taxon>Actinomycetota</taxon>
        <taxon>Actinomycetes</taxon>
        <taxon>Kitasatosporales</taxon>
        <taxon>Streptomycetaceae</taxon>
        <taxon>Streptomyces</taxon>
    </lineage>
</organism>
<accession>A0ABQ2MMF7</accession>
<feature type="domain" description="N-acetyltransferase" evidence="1">
    <location>
        <begin position="133"/>
        <end position="275"/>
    </location>
</feature>
<name>A0ABQ2MMF7_9ACTN</name>
<dbReference type="InterPro" id="IPR016181">
    <property type="entry name" value="Acyl_CoA_acyltransferase"/>
</dbReference>
<sequence length="275" mass="29468">MDLELDAELDRDAVLAAYDDEMRRNAPADGPGVRVEQVGGVVRQSGVAADWPGWTGVLWSDLDEETADGAIAEQIAYFAARGLEFEWKLYAHDRPGDLASRLLAAGFTQGEDETLMVAESSALRTDVELPRGVRLREAADAAGVRLMADVHAAAFDADDPGFRARLEAQFADNPGALAAVVAMADDEPVCAARLELPPGASFAGLWGGGTVPEWRGRGLYRALVAYRAGVAVRRGYRYLQVDASSDSRPILRRLGFTALTTTTPYTYRPGAGPLG</sequence>
<dbReference type="RefSeq" id="WP_189038911.1">
    <property type="nucleotide sequence ID" value="NZ_BMMP01000015.1"/>
</dbReference>
<proteinExistence type="predicted"/>
<evidence type="ECO:0000313" key="2">
    <source>
        <dbReference type="EMBL" id="GGO54560.1"/>
    </source>
</evidence>
<dbReference type="Gene3D" id="3.40.630.30">
    <property type="match status" value="1"/>
</dbReference>
<reference evidence="3" key="1">
    <citation type="journal article" date="2019" name="Int. J. Syst. Evol. Microbiol.">
        <title>The Global Catalogue of Microorganisms (GCM) 10K type strain sequencing project: providing services to taxonomists for standard genome sequencing and annotation.</title>
        <authorList>
            <consortium name="The Broad Institute Genomics Platform"/>
            <consortium name="The Broad Institute Genome Sequencing Center for Infectious Disease"/>
            <person name="Wu L."/>
            <person name="Ma J."/>
        </authorList>
    </citation>
    <scope>NUCLEOTIDE SEQUENCE [LARGE SCALE GENOMIC DNA]</scope>
    <source>
        <strain evidence="3">CGMCC 4.7178</strain>
    </source>
</reference>
<dbReference type="Pfam" id="PF00583">
    <property type="entry name" value="Acetyltransf_1"/>
    <property type="match status" value="1"/>
</dbReference>
<gene>
    <name evidence="2" type="ORF">GCM10012287_43790</name>
</gene>
<evidence type="ECO:0000313" key="3">
    <source>
        <dbReference type="Proteomes" id="UP000631535"/>
    </source>
</evidence>